<proteinExistence type="predicted"/>
<organism evidence="3 4">
    <name type="scientific">Streptomyces malaysiensis</name>
    <dbReference type="NCBI Taxonomy" id="92644"/>
    <lineage>
        <taxon>Bacteria</taxon>
        <taxon>Bacillati</taxon>
        <taxon>Actinomycetota</taxon>
        <taxon>Actinomycetes</taxon>
        <taxon>Kitasatosporales</taxon>
        <taxon>Streptomycetaceae</taxon>
        <taxon>Streptomyces</taxon>
        <taxon>Streptomyces violaceusniger group</taxon>
    </lineage>
</organism>
<feature type="region of interest" description="Disordered" evidence="1">
    <location>
        <begin position="121"/>
        <end position="155"/>
    </location>
</feature>
<dbReference type="PANTHER" id="PTHR46637">
    <property type="entry name" value="TIS1421-TRANSPOSASE PROTEIN A"/>
    <property type="match status" value="1"/>
</dbReference>
<sequence length="155" mass="17293">MIGGCGVARAKPWDVDDELWAVIEPLLPKIERRTRHPGRKRHPDRLVFQGILFILHTGVAWEHLPQELGFGSGMTCWRRLAEWTEAGVWPRLHEVLLAKLRSANALDFSRAAVDGSHIRALKGEPRPDEAPSTGAGWAASITWSPTPPAFRSPRP</sequence>
<dbReference type="InterPro" id="IPR025161">
    <property type="entry name" value="IS402-like_dom"/>
</dbReference>
<accession>A0A2J7YP04</accession>
<dbReference type="Pfam" id="PF13340">
    <property type="entry name" value="DUF4096"/>
    <property type="match status" value="1"/>
</dbReference>
<keyword evidence="4" id="KW-1185">Reference proteome</keyword>
<evidence type="ECO:0000259" key="2">
    <source>
        <dbReference type="Pfam" id="PF13340"/>
    </source>
</evidence>
<gene>
    <name evidence="3" type="ORF">SMF913_25222</name>
</gene>
<feature type="compositionally biased region" description="Pro residues" evidence="1">
    <location>
        <begin position="145"/>
        <end position="155"/>
    </location>
</feature>
<evidence type="ECO:0000256" key="1">
    <source>
        <dbReference type="SAM" id="MobiDB-lite"/>
    </source>
</evidence>
<feature type="domain" description="Insertion element IS402-like" evidence="2">
    <location>
        <begin position="16"/>
        <end position="93"/>
    </location>
</feature>
<name>A0A2J7YP04_STRMQ</name>
<dbReference type="PANTHER" id="PTHR46637:SF1">
    <property type="entry name" value="BLL5188 PROTEIN"/>
    <property type="match status" value="1"/>
</dbReference>
<protein>
    <submittedName>
        <fullName evidence="3">Insertion element IS402 uncharacterized 16.2 kDa protein</fullName>
    </submittedName>
</protein>
<dbReference type="AlphaFoldDB" id="A0A2J7YP04"/>
<dbReference type="Proteomes" id="UP000236520">
    <property type="component" value="Unassembled WGS sequence"/>
</dbReference>
<evidence type="ECO:0000313" key="3">
    <source>
        <dbReference type="EMBL" id="PNG89757.1"/>
    </source>
</evidence>
<dbReference type="InterPro" id="IPR052909">
    <property type="entry name" value="Transposase_6_like"/>
</dbReference>
<dbReference type="EMBL" id="LJIW01000002">
    <property type="protein sequence ID" value="PNG89757.1"/>
    <property type="molecule type" value="Genomic_DNA"/>
</dbReference>
<evidence type="ECO:0000313" key="4">
    <source>
        <dbReference type="Proteomes" id="UP000236520"/>
    </source>
</evidence>
<reference evidence="3 4" key="1">
    <citation type="submission" date="2015-09" db="EMBL/GenBank/DDBJ databases">
        <title>Genome sequence, genome mining and natural product profiling of a biocontrol bacterium Streptomyces malaysiensis F913.</title>
        <authorList>
            <person name="Xu Y."/>
            <person name="Wei J."/>
            <person name="Xie J."/>
            <person name="Li T."/>
            <person name="Zhou Z."/>
        </authorList>
    </citation>
    <scope>NUCLEOTIDE SEQUENCE [LARGE SCALE GENOMIC DNA]</scope>
    <source>
        <strain evidence="3 4">F913</strain>
    </source>
</reference>
<comment type="caution">
    <text evidence="3">The sequence shown here is derived from an EMBL/GenBank/DDBJ whole genome shotgun (WGS) entry which is preliminary data.</text>
</comment>